<evidence type="ECO:0000256" key="1">
    <source>
        <dbReference type="SAM" id="MobiDB-lite"/>
    </source>
</evidence>
<evidence type="ECO:0000256" key="2">
    <source>
        <dbReference type="SAM" id="Phobius"/>
    </source>
</evidence>
<name>A0A937FDQ7_9BACT</name>
<dbReference type="AlphaFoldDB" id="A0A937FDQ7"/>
<sequence>MEFLSKVIKQKPNKINLEYITSNKNVITEANDQFYKEDVSLKGWASWIFSVVFSFVAFVLLLLSGGSGSLIIEIILFIVAFIMLIYGFIAPARFKIYDRLNGIVFLPNRIGKDATLNFSTSVGFIKYINSSPGVMSGMLKLLSSRKRPRQGGFLAQHNLDNVWAFTVWYMDKNRPLPPGTAFDPYRQKDFERRKAEGFPKPLYPSNIATPEATKAQQAERLRIGKW</sequence>
<gene>
    <name evidence="3" type="ORF">JL102_22210</name>
</gene>
<protein>
    <submittedName>
        <fullName evidence="3">Uncharacterized protein</fullName>
    </submittedName>
</protein>
<organism evidence="3 4">
    <name type="scientific">Fulvivirga sediminis</name>
    <dbReference type="NCBI Taxonomy" id="2803949"/>
    <lineage>
        <taxon>Bacteria</taxon>
        <taxon>Pseudomonadati</taxon>
        <taxon>Bacteroidota</taxon>
        <taxon>Cytophagia</taxon>
        <taxon>Cytophagales</taxon>
        <taxon>Fulvivirgaceae</taxon>
        <taxon>Fulvivirga</taxon>
    </lineage>
</organism>
<proteinExistence type="predicted"/>
<keyword evidence="4" id="KW-1185">Reference proteome</keyword>
<feature type="transmembrane region" description="Helical" evidence="2">
    <location>
        <begin position="44"/>
        <end position="64"/>
    </location>
</feature>
<reference evidence="3" key="1">
    <citation type="submission" date="2021-01" db="EMBL/GenBank/DDBJ databases">
        <title>Fulvivirga kasyanovii gen. nov., sp nov., a novel member of the phylum Bacteroidetes isolated from seawater in a mussel farm.</title>
        <authorList>
            <person name="Zhao L.-H."/>
            <person name="Wang Z.-J."/>
        </authorList>
    </citation>
    <scope>NUCLEOTIDE SEQUENCE</scope>
    <source>
        <strain evidence="3">2943</strain>
    </source>
</reference>
<accession>A0A937FDQ7</accession>
<evidence type="ECO:0000313" key="4">
    <source>
        <dbReference type="Proteomes" id="UP000659388"/>
    </source>
</evidence>
<dbReference type="RefSeq" id="WP_202246673.1">
    <property type="nucleotide sequence ID" value="NZ_JAESIY010000019.1"/>
</dbReference>
<keyword evidence="2" id="KW-0472">Membrane</keyword>
<dbReference type="Proteomes" id="UP000659388">
    <property type="component" value="Unassembled WGS sequence"/>
</dbReference>
<feature type="region of interest" description="Disordered" evidence="1">
    <location>
        <begin position="197"/>
        <end position="226"/>
    </location>
</feature>
<keyword evidence="2" id="KW-1133">Transmembrane helix</keyword>
<feature type="compositionally biased region" description="Basic and acidic residues" evidence="1">
    <location>
        <begin position="217"/>
        <end position="226"/>
    </location>
</feature>
<evidence type="ECO:0000313" key="3">
    <source>
        <dbReference type="EMBL" id="MBL3658879.1"/>
    </source>
</evidence>
<keyword evidence="2" id="KW-0812">Transmembrane</keyword>
<feature type="transmembrane region" description="Helical" evidence="2">
    <location>
        <begin position="70"/>
        <end position="89"/>
    </location>
</feature>
<dbReference type="EMBL" id="JAESIY010000019">
    <property type="protein sequence ID" value="MBL3658879.1"/>
    <property type="molecule type" value="Genomic_DNA"/>
</dbReference>
<comment type="caution">
    <text evidence="3">The sequence shown here is derived from an EMBL/GenBank/DDBJ whole genome shotgun (WGS) entry which is preliminary data.</text>
</comment>